<gene>
    <name evidence="5" type="ORF">H9817_08660</name>
</gene>
<keyword evidence="1" id="KW-0805">Transcription regulation</keyword>
<sequence>MNIYDIAKLSGVSIATVSRVVNGSPKVSGQTKEKVLAVMEEYNYTPNVFARGLGLGSMQTIGIICPDVSDAYMARAVAFLERRLKEYGYDCILYCSGHRQERKEEAVDLLMKKQIDALVLVGSTYTGYGDDESSSTEYIEKAAEKIPVFLINGRISGSNIYSVYNRDEEASYEAVSGLLRAGRKRVLFLTDSSSYSVSQKMKGYERALQDYSLPVLEELKLCMDNRIHLVRDILLSRSTLEYDSVFATDDALAVGAVKYAHAKGLKIPEDLSIIGYNNSEYSVCCEPELTTIDNTSEKLCNLTIDNIMKLLKGEEVPAEVPVKCMIVKRCTTDF</sequence>
<name>A0A9D2IK25_9FIRM</name>
<dbReference type="Pfam" id="PF00356">
    <property type="entry name" value="LacI"/>
    <property type="match status" value="1"/>
</dbReference>
<dbReference type="GO" id="GO:0003700">
    <property type="term" value="F:DNA-binding transcription factor activity"/>
    <property type="evidence" value="ECO:0007669"/>
    <property type="project" value="TreeGrafter"/>
</dbReference>
<feature type="domain" description="HTH lacI-type" evidence="4">
    <location>
        <begin position="1"/>
        <end position="55"/>
    </location>
</feature>
<dbReference type="PROSITE" id="PS50932">
    <property type="entry name" value="HTH_LACI_2"/>
    <property type="match status" value="1"/>
</dbReference>
<dbReference type="SMART" id="SM00354">
    <property type="entry name" value="HTH_LACI"/>
    <property type="match status" value="1"/>
</dbReference>
<dbReference type="PRINTS" id="PR00036">
    <property type="entry name" value="HTHLACI"/>
</dbReference>
<dbReference type="PANTHER" id="PTHR30146">
    <property type="entry name" value="LACI-RELATED TRANSCRIPTIONAL REPRESSOR"/>
    <property type="match status" value="1"/>
</dbReference>
<dbReference type="EMBL" id="DXCD01000225">
    <property type="protein sequence ID" value="HIZ13978.1"/>
    <property type="molecule type" value="Genomic_DNA"/>
</dbReference>
<accession>A0A9D2IK25</accession>
<keyword evidence="2" id="KW-0238">DNA-binding</keyword>
<dbReference type="CDD" id="cd06267">
    <property type="entry name" value="PBP1_LacI_sugar_binding-like"/>
    <property type="match status" value="1"/>
</dbReference>
<dbReference type="Gene3D" id="3.40.50.2300">
    <property type="match status" value="2"/>
</dbReference>
<dbReference type="InterPro" id="IPR001761">
    <property type="entry name" value="Peripla_BP/Lac1_sug-bd_dom"/>
</dbReference>
<evidence type="ECO:0000256" key="2">
    <source>
        <dbReference type="ARBA" id="ARBA00023125"/>
    </source>
</evidence>
<evidence type="ECO:0000313" key="6">
    <source>
        <dbReference type="Proteomes" id="UP000824017"/>
    </source>
</evidence>
<reference evidence="5" key="2">
    <citation type="submission" date="2021-04" db="EMBL/GenBank/DDBJ databases">
        <authorList>
            <person name="Gilroy R."/>
        </authorList>
    </citation>
    <scope>NUCLEOTIDE SEQUENCE</scope>
    <source>
        <strain evidence="5">ChiGjej1B1-13045</strain>
    </source>
</reference>
<dbReference type="PROSITE" id="PS00356">
    <property type="entry name" value="HTH_LACI_1"/>
    <property type="match status" value="1"/>
</dbReference>
<dbReference type="SUPFAM" id="SSF47413">
    <property type="entry name" value="lambda repressor-like DNA-binding domains"/>
    <property type="match status" value="1"/>
</dbReference>
<dbReference type="CDD" id="cd01392">
    <property type="entry name" value="HTH_LacI"/>
    <property type="match status" value="1"/>
</dbReference>
<dbReference type="PANTHER" id="PTHR30146:SF150">
    <property type="entry name" value="ARABINOSE METABOLISM TRANSCRIPTIONAL REPRESSOR"/>
    <property type="match status" value="1"/>
</dbReference>
<dbReference type="Pfam" id="PF00532">
    <property type="entry name" value="Peripla_BP_1"/>
    <property type="match status" value="1"/>
</dbReference>
<dbReference type="AlphaFoldDB" id="A0A9D2IK25"/>
<organism evidence="5 6">
    <name type="scientific">Candidatus Mediterraneibacter stercorigallinarum</name>
    <dbReference type="NCBI Taxonomy" id="2838686"/>
    <lineage>
        <taxon>Bacteria</taxon>
        <taxon>Bacillati</taxon>
        <taxon>Bacillota</taxon>
        <taxon>Clostridia</taxon>
        <taxon>Lachnospirales</taxon>
        <taxon>Lachnospiraceae</taxon>
        <taxon>Mediterraneibacter</taxon>
    </lineage>
</organism>
<dbReference type="Proteomes" id="UP000824017">
    <property type="component" value="Unassembled WGS sequence"/>
</dbReference>
<dbReference type="SUPFAM" id="SSF53822">
    <property type="entry name" value="Periplasmic binding protein-like I"/>
    <property type="match status" value="1"/>
</dbReference>
<dbReference type="Gene3D" id="1.10.260.40">
    <property type="entry name" value="lambda repressor-like DNA-binding domains"/>
    <property type="match status" value="1"/>
</dbReference>
<keyword evidence="3" id="KW-0804">Transcription</keyword>
<dbReference type="InterPro" id="IPR028082">
    <property type="entry name" value="Peripla_BP_I"/>
</dbReference>
<proteinExistence type="predicted"/>
<comment type="caution">
    <text evidence="5">The sequence shown here is derived from an EMBL/GenBank/DDBJ whole genome shotgun (WGS) entry which is preliminary data.</text>
</comment>
<evidence type="ECO:0000256" key="1">
    <source>
        <dbReference type="ARBA" id="ARBA00023015"/>
    </source>
</evidence>
<protein>
    <submittedName>
        <fullName evidence="5">LacI family transcriptional regulator</fullName>
    </submittedName>
</protein>
<dbReference type="InterPro" id="IPR010982">
    <property type="entry name" value="Lambda_DNA-bd_dom_sf"/>
</dbReference>
<reference evidence="5" key="1">
    <citation type="journal article" date="2021" name="PeerJ">
        <title>Extensive microbial diversity within the chicken gut microbiome revealed by metagenomics and culture.</title>
        <authorList>
            <person name="Gilroy R."/>
            <person name="Ravi A."/>
            <person name="Getino M."/>
            <person name="Pursley I."/>
            <person name="Horton D.L."/>
            <person name="Alikhan N.F."/>
            <person name="Baker D."/>
            <person name="Gharbi K."/>
            <person name="Hall N."/>
            <person name="Watson M."/>
            <person name="Adriaenssens E.M."/>
            <person name="Foster-Nyarko E."/>
            <person name="Jarju S."/>
            <person name="Secka A."/>
            <person name="Antonio M."/>
            <person name="Oren A."/>
            <person name="Chaudhuri R.R."/>
            <person name="La Ragione R."/>
            <person name="Hildebrand F."/>
            <person name="Pallen M.J."/>
        </authorList>
    </citation>
    <scope>NUCLEOTIDE SEQUENCE</scope>
    <source>
        <strain evidence="5">ChiGjej1B1-13045</strain>
    </source>
</reference>
<evidence type="ECO:0000313" key="5">
    <source>
        <dbReference type="EMBL" id="HIZ13978.1"/>
    </source>
</evidence>
<evidence type="ECO:0000259" key="4">
    <source>
        <dbReference type="PROSITE" id="PS50932"/>
    </source>
</evidence>
<dbReference type="GO" id="GO:0000976">
    <property type="term" value="F:transcription cis-regulatory region binding"/>
    <property type="evidence" value="ECO:0007669"/>
    <property type="project" value="TreeGrafter"/>
</dbReference>
<dbReference type="InterPro" id="IPR000843">
    <property type="entry name" value="HTH_LacI"/>
</dbReference>
<evidence type="ECO:0000256" key="3">
    <source>
        <dbReference type="ARBA" id="ARBA00023163"/>
    </source>
</evidence>